<evidence type="ECO:0000256" key="1">
    <source>
        <dbReference type="ARBA" id="ARBA00008061"/>
    </source>
</evidence>
<dbReference type="PANTHER" id="PTHR43002">
    <property type="entry name" value="GLYCOGEN DEBRANCHING ENZYME"/>
    <property type="match status" value="1"/>
</dbReference>
<gene>
    <name evidence="3" type="primary">pulA</name>
    <name evidence="3" type="ORF">CSX02_08450</name>
</gene>
<dbReference type="InterPro" id="IPR017853">
    <property type="entry name" value="GH"/>
</dbReference>
<dbReference type="InterPro" id="IPR011840">
    <property type="entry name" value="PulA_typeI"/>
</dbReference>
<protein>
    <submittedName>
        <fullName evidence="3">Type I pullulanase</fullName>
    </submittedName>
</protein>
<dbReference type="InterPro" id="IPR024742">
    <property type="entry name" value="Glycogen_debranch_N"/>
</dbReference>
<dbReference type="Pfam" id="PF00128">
    <property type="entry name" value="Alpha-amylase"/>
    <property type="match status" value="1"/>
</dbReference>
<dbReference type="Pfam" id="PF12439">
    <property type="entry name" value="GDE_N"/>
    <property type="match status" value="1"/>
</dbReference>
<dbReference type="InterPro" id="IPR008928">
    <property type="entry name" value="6-hairpin_glycosidase_sf"/>
</dbReference>
<dbReference type="GO" id="GO:0005975">
    <property type="term" value="P:carbohydrate metabolic process"/>
    <property type="evidence" value="ECO:0007669"/>
    <property type="project" value="InterPro"/>
</dbReference>
<dbReference type="Gene3D" id="3.20.20.80">
    <property type="entry name" value="Glycosidases"/>
    <property type="match status" value="1"/>
</dbReference>
<reference evidence="3 4" key="2">
    <citation type="submission" date="2017-10" db="EMBL/GenBank/DDBJ databases">
        <authorList>
            <person name="Banno H."/>
            <person name="Chua N.-H."/>
        </authorList>
    </citation>
    <scope>NUCLEOTIDE SEQUENCE [LARGE SCALE GENOMIC DNA]</scope>
    <source>
        <strain evidence="3 4">JK623</strain>
    </source>
</reference>
<dbReference type="InterPro" id="IPR004193">
    <property type="entry name" value="Glyco_hydro_13_N"/>
</dbReference>
<reference evidence="3 4" key="1">
    <citation type="submission" date="2017-10" db="EMBL/GenBank/DDBJ databases">
        <title>Resolving the taxonomy of Roseburia spp., Eubacterium rectale and Agathobacter spp. through phylogenomic analysis.</title>
        <authorList>
            <person name="Sheridan P.O."/>
            <person name="Walker A.W."/>
            <person name="Duncan S.H."/>
            <person name="Scott K.P."/>
            <person name="Toole P.W.O."/>
            <person name="Luis P."/>
            <person name="Flint H.J."/>
        </authorList>
    </citation>
    <scope>NUCLEOTIDE SEQUENCE [LARGE SCALE GENOMIC DNA]</scope>
    <source>
        <strain evidence="3 4">JK623</strain>
    </source>
</reference>
<dbReference type="Gene3D" id="2.60.40.10">
    <property type="entry name" value="Immunoglobulins"/>
    <property type="match status" value="1"/>
</dbReference>
<dbReference type="Proteomes" id="UP000224563">
    <property type="component" value="Unassembled WGS sequence"/>
</dbReference>
<dbReference type="InterPro" id="IPR006451">
    <property type="entry name" value="Glycogen_debranch_arc"/>
</dbReference>
<dbReference type="InterPro" id="IPR006047">
    <property type="entry name" value="GH13_cat_dom"/>
</dbReference>
<dbReference type="EMBL" id="PDYG01000064">
    <property type="protein sequence ID" value="PHU37373.1"/>
    <property type="molecule type" value="Genomic_DNA"/>
</dbReference>
<dbReference type="SUPFAM" id="SSF81296">
    <property type="entry name" value="E set domains"/>
    <property type="match status" value="1"/>
</dbReference>
<evidence type="ECO:0000259" key="2">
    <source>
        <dbReference type="SMART" id="SM00642"/>
    </source>
</evidence>
<dbReference type="SMART" id="SM00642">
    <property type="entry name" value="Aamy"/>
    <property type="match status" value="1"/>
</dbReference>
<comment type="caution">
    <text evidence="3">The sequence shown here is derived from an EMBL/GenBank/DDBJ whole genome shotgun (WGS) entry which is preliminary data.</text>
</comment>
<dbReference type="Gene3D" id="1.50.10.10">
    <property type="match status" value="1"/>
</dbReference>
<accession>A0A2G3E2P5</accession>
<feature type="domain" description="Glycosyl hydrolase family 13 catalytic" evidence="2">
    <location>
        <begin position="785"/>
        <end position="1216"/>
    </location>
</feature>
<comment type="similarity">
    <text evidence="1">Belongs to the glycosyl hydrolase 13 family.</text>
</comment>
<dbReference type="CDD" id="cd02860">
    <property type="entry name" value="E_set_Pullulanase"/>
    <property type="match status" value="1"/>
</dbReference>
<evidence type="ECO:0000313" key="4">
    <source>
        <dbReference type="Proteomes" id="UP000224563"/>
    </source>
</evidence>
<dbReference type="InterPro" id="IPR013783">
    <property type="entry name" value="Ig-like_fold"/>
</dbReference>
<dbReference type="SUPFAM" id="SSF51445">
    <property type="entry name" value="(Trans)glycosidases"/>
    <property type="match status" value="1"/>
</dbReference>
<dbReference type="Pfam" id="PF06202">
    <property type="entry name" value="GDE_C"/>
    <property type="match status" value="1"/>
</dbReference>
<dbReference type="FunFam" id="1.50.10.10:FF:000073">
    <property type="entry name" value="Glycogen debranching enzyme, hypothetical (TreX-like)"/>
    <property type="match status" value="1"/>
</dbReference>
<proteinExistence type="inferred from homology"/>
<name>A0A2G3E2P5_9FIRM</name>
<dbReference type="CDD" id="cd11341">
    <property type="entry name" value="AmyAc_Pullulanase_LD-like"/>
    <property type="match status" value="1"/>
</dbReference>
<dbReference type="SUPFAM" id="SSF48208">
    <property type="entry name" value="Six-hairpin glycosidases"/>
    <property type="match status" value="1"/>
</dbReference>
<sequence length="1315" mass="149837">MEFKFEHLDDYARNQYREWSMGNGIGGYAGGNILGGNNRTHQGYLIASLHPPVERYLVLSKVTERVEREDMPTTDFTCARHRMEDGTVRAHNGNEYLKEFVYSGCANFFYQTFRERYRKTIALQYGQNTCAIRYEVQNDSDEPMRFVMTPLINYREHSSAQTVEGLQELFDHTGSGDCEKGYYVWTVQGQQICLASSEGVLHARKACYDVNTMLQTEIDNEVDGLDCHYRPLDLVVEVAAHEKKTVALLCGLNPDWSEKLDDRAAVLNTVNEIVTAADARVQELIALAGDRKVDEGWNNFYESLVQASDALIVRRDSTGYKTILAGLPWFTDWGRDTMIAFTGLTLCTNRLADAREILLTFAKYVHHGMVPNMFPDDGQDPLYNTADASLWYFYAVHKYLEYDQSKEGRAFIMREIYPALTQIIEGYRNGTDFSIYMDEDGLIHAGSGVDQVTWMDVRVGDWVPTPRHGKPVEINALWYNALKIMEALSSEEAEEYGALAEKVKASYVRRFWYEEGGYLYDVVDEDDPQLRPNQIYAVSLPYSLLDEQKERMVVEKVYEKLYVGVGLRSLSPDDPEYHPIYQGALSKRDAAYHQGTAWGFLLGAFVTAYVKVMRRSLSKAEVHEKALQLLVPVKEHLRENGIGTISEIFDGDAPHYGRGCYSQAWSVGEVLRCLCEDIMTEQKLGMTYHKDRTTLRLWSPMAQSVEAVLYQTGDEGEPIRTVQMTRDASAVWTAVLEGDCAGLYYTYRCTFENEDRTIRHTESQDPYAVATGVNGKRSMILDLAQTDPDGFAEDAGPKPQAYTDLVITEMSVRDTTADASIDVKADTRGRYLGLAQPAVLDYLKQLGVTHVQLMPIYDFGSVDESIPVDEPGREQYNWGYDPVNYNVPEGSYASDPFDGAMRVREVKEMIMALHKAGFGVIMDVVYNHTYDIENSCFQKTTPDYYYRKDGDRYSDASACGNEIASDREMVRNYIIASVQYWMREYHIDGFRFDLMGVLDCETMREIEKACRAINPNVILYGEGWTGGDSVLAAEKRALKVNVHTVPNLGAFSDDFRDCVKGHVFYEEKCGFVNGAAKMENDMRYVIVAATEHPQVDYKKYQYTKGAWAKNPCTTIQYLSCHDNLTLWDKLAKSRPDATEEERYRMNQLAAAILFTSQGVPFFLLGEEMLRTKPLPETGELCENSFNRPIATNALRYLQTEPVKEMRAYYQKLIALRKMHALFRLRTAEEIREKLHFFEHTKKNVVAYHLADETEELIVIFNANPSQTEVSLKKEHLECEAWEVLLGPDDFQIGEKNWIVPGISAVVAGKRRNHEI</sequence>
<dbReference type="InterPro" id="IPR032790">
    <property type="entry name" value="GDE_C"/>
</dbReference>
<dbReference type="InterPro" id="IPR014756">
    <property type="entry name" value="Ig_E-set"/>
</dbReference>
<dbReference type="InterPro" id="IPR012341">
    <property type="entry name" value="6hp_glycosidase-like_sf"/>
</dbReference>
<keyword evidence="4" id="KW-1185">Reference proteome</keyword>
<evidence type="ECO:0000313" key="3">
    <source>
        <dbReference type="EMBL" id="PHU37373.1"/>
    </source>
</evidence>
<dbReference type="GO" id="GO:0004553">
    <property type="term" value="F:hydrolase activity, hydrolyzing O-glycosyl compounds"/>
    <property type="evidence" value="ECO:0007669"/>
    <property type="project" value="InterPro"/>
</dbReference>
<dbReference type="NCBIfam" id="TIGR01561">
    <property type="entry name" value="gde_arch"/>
    <property type="match status" value="1"/>
</dbReference>
<dbReference type="Gene3D" id="2.60.40.1180">
    <property type="entry name" value="Golgi alpha-mannosidase II"/>
    <property type="match status" value="1"/>
</dbReference>
<dbReference type="NCBIfam" id="TIGR02104">
    <property type="entry name" value="pulA_typeI"/>
    <property type="match status" value="1"/>
</dbReference>
<organism evidence="3 4">
    <name type="scientific">Agathobacter ruminis</name>
    <dbReference type="NCBI Taxonomy" id="1712665"/>
    <lineage>
        <taxon>Bacteria</taxon>
        <taxon>Bacillati</taxon>
        <taxon>Bacillota</taxon>
        <taxon>Clostridia</taxon>
        <taxon>Lachnospirales</taxon>
        <taxon>Lachnospiraceae</taxon>
        <taxon>Agathobacter</taxon>
    </lineage>
</organism>
<dbReference type="Pfam" id="PF02922">
    <property type="entry name" value="CBM_48"/>
    <property type="match status" value="1"/>
</dbReference>
<dbReference type="Pfam" id="PF11852">
    <property type="entry name" value="Pullul_strch_C"/>
    <property type="match status" value="1"/>
</dbReference>
<dbReference type="InterPro" id="IPR024561">
    <property type="entry name" value="Pullul_strch_C"/>
</dbReference>
<dbReference type="InterPro" id="IPR013780">
    <property type="entry name" value="Glyco_hydro_b"/>
</dbReference>